<feature type="transmembrane region" description="Helical" evidence="1">
    <location>
        <begin position="359"/>
        <end position="384"/>
    </location>
</feature>
<feature type="transmembrane region" description="Helical" evidence="1">
    <location>
        <begin position="391"/>
        <end position="412"/>
    </location>
</feature>
<feature type="transmembrane region" description="Helical" evidence="1">
    <location>
        <begin position="245"/>
        <end position="268"/>
    </location>
</feature>
<keyword evidence="1" id="KW-1133">Transmembrane helix</keyword>
<name>A0A3A5MQ24_9MICO</name>
<dbReference type="EMBL" id="QZVS01000052">
    <property type="protein sequence ID" value="RJT91045.1"/>
    <property type="molecule type" value="Genomic_DNA"/>
</dbReference>
<dbReference type="Pfam" id="PF13795">
    <property type="entry name" value="HupE_UreJ_2"/>
    <property type="match status" value="2"/>
</dbReference>
<dbReference type="RefSeq" id="WP_119971132.1">
    <property type="nucleotide sequence ID" value="NZ_JBHSQA010000001.1"/>
</dbReference>
<sequence>MSQFVFVPRPPRRFRSLAVVVGLVAAAAGTTLAALPASAHGFESTVYVDAVAADTGDLRADIYLEYDLLVVSAAENQDDPGLFNEGMDLFETGDEAIAMNAHADTVRDYVQERFQVTFGGEACSPVPVGEITMDVRDDVPYALLVLDFACAAGSADSPTYEVTSTLFPDVEDYVTDTKTIVTYDLDGRSGSAALDSSDPTFSTGQAWHERFLEFFLLGAEHLAAGPDHLLFLLALIVGSRRLRDVVLAATAFTVAHSLTFVIAALNLVAVPAAVVEPIIALSIAVVAAWPLWINRRRSRLVPGPAGTAGGRSSPGRWAIARAEQGRLAVVFCFGLVHGLGFAGALGIDEAWSWTLLWSLLVFNVGIEVVQLAIIACVFPLLSLLRRRMPRVGVIATVMVSGAVAAFGLVWFAERIFALA</sequence>
<evidence type="ECO:0000256" key="2">
    <source>
        <dbReference type="SAM" id="SignalP"/>
    </source>
</evidence>
<evidence type="ECO:0000256" key="1">
    <source>
        <dbReference type="SAM" id="Phobius"/>
    </source>
</evidence>
<evidence type="ECO:0000313" key="4">
    <source>
        <dbReference type="Proteomes" id="UP000272015"/>
    </source>
</evidence>
<feature type="transmembrane region" description="Helical" evidence="1">
    <location>
        <begin position="327"/>
        <end position="347"/>
    </location>
</feature>
<protein>
    <submittedName>
        <fullName evidence="3">HupE/UreJ family protein</fullName>
    </submittedName>
</protein>
<feature type="transmembrane region" description="Helical" evidence="1">
    <location>
        <begin position="274"/>
        <end position="293"/>
    </location>
</feature>
<reference evidence="3 4" key="1">
    <citation type="submission" date="2018-09" db="EMBL/GenBank/DDBJ databases">
        <title>Novel species of Cryobacterium.</title>
        <authorList>
            <person name="Liu Q."/>
            <person name="Xin Y.-H."/>
        </authorList>
    </citation>
    <scope>NUCLEOTIDE SEQUENCE [LARGE SCALE GENOMIC DNA]</scope>
    <source>
        <strain evidence="3 4">Hh39</strain>
    </source>
</reference>
<accession>A0A3A5MQ24</accession>
<organism evidence="3 4">
    <name type="scientific">Cryobacterium melibiosiphilum</name>
    <dbReference type="NCBI Taxonomy" id="995039"/>
    <lineage>
        <taxon>Bacteria</taxon>
        <taxon>Bacillati</taxon>
        <taxon>Actinomycetota</taxon>
        <taxon>Actinomycetes</taxon>
        <taxon>Micrococcales</taxon>
        <taxon>Microbacteriaceae</taxon>
        <taxon>Cryobacterium</taxon>
    </lineage>
</organism>
<dbReference type="InterPro" id="IPR032809">
    <property type="entry name" value="Put_HupE_UreJ"/>
</dbReference>
<gene>
    <name evidence="3" type="ORF">D6T64_02485</name>
</gene>
<comment type="caution">
    <text evidence="3">The sequence shown here is derived from an EMBL/GenBank/DDBJ whole genome shotgun (WGS) entry which is preliminary data.</text>
</comment>
<evidence type="ECO:0000313" key="3">
    <source>
        <dbReference type="EMBL" id="RJT91045.1"/>
    </source>
</evidence>
<dbReference type="OrthoDB" id="9808870at2"/>
<keyword evidence="4" id="KW-1185">Reference proteome</keyword>
<dbReference type="AlphaFoldDB" id="A0A3A5MQ24"/>
<feature type="signal peptide" evidence="2">
    <location>
        <begin position="1"/>
        <end position="33"/>
    </location>
</feature>
<feature type="chain" id="PRO_5017371484" evidence="2">
    <location>
        <begin position="34"/>
        <end position="419"/>
    </location>
</feature>
<keyword evidence="1" id="KW-0812">Transmembrane</keyword>
<dbReference type="Proteomes" id="UP000272015">
    <property type="component" value="Unassembled WGS sequence"/>
</dbReference>
<keyword evidence="2" id="KW-0732">Signal</keyword>
<keyword evidence="1" id="KW-0472">Membrane</keyword>
<feature type="transmembrane region" description="Helical" evidence="1">
    <location>
        <begin position="214"/>
        <end position="238"/>
    </location>
</feature>
<proteinExistence type="predicted"/>